<dbReference type="EMBL" id="FNTD01000004">
    <property type="protein sequence ID" value="SEB83667.1"/>
    <property type="molecule type" value="Genomic_DNA"/>
</dbReference>
<dbReference type="InterPro" id="IPR037401">
    <property type="entry name" value="SnoaL-like"/>
</dbReference>
<evidence type="ECO:0000259" key="1">
    <source>
        <dbReference type="Pfam" id="PF13577"/>
    </source>
</evidence>
<dbReference type="AlphaFoldDB" id="A0A1H4MLE6"/>
<protein>
    <submittedName>
        <fullName evidence="2">SnoaL-like domain-containing protein</fullName>
    </submittedName>
</protein>
<dbReference type="InterPro" id="IPR046193">
    <property type="entry name" value="DUF6221"/>
</dbReference>
<name>A0A1H4MLE6_9ACTN</name>
<dbReference type="Pfam" id="PF19730">
    <property type="entry name" value="DUF6221"/>
    <property type="match status" value="1"/>
</dbReference>
<proteinExistence type="predicted"/>
<dbReference type="RefSeq" id="WP_341867932.1">
    <property type="nucleotide sequence ID" value="NZ_FNTD01000004.1"/>
</dbReference>
<accession>A0A1H4MLE6</accession>
<dbReference type="Pfam" id="PF13577">
    <property type="entry name" value="SnoaL_4"/>
    <property type="match status" value="1"/>
</dbReference>
<evidence type="ECO:0000313" key="3">
    <source>
        <dbReference type="Proteomes" id="UP000182375"/>
    </source>
</evidence>
<gene>
    <name evidence="2" type="ORF">SAMN04490357_0515</name>
</gene>
<feature type="domain" description="SnoaL-like" evidence="1">
    <location>
        <begin position="5"/>
        <end position="123"/>
    </location>
</feature>
<dbReference type="Gene3D" id="3.10.450.50">
    <property type="match status" value="1"/>
</dbReference>
<dbReference type="InterPro" id="IPR032710">
    <property type="entry name" value="NTF2-like_dom_sf"/>
</dbReference>
<dbReference type="SUPFAM" id="SSF54427">
    <property type="entry name" value="NTF2-like"/>
    <property type="match status" value="1"/>
</dbReference>
<dbReference type="STRING" id="67331.SAMN04490357_0515"/>
<dbReference type="GeneID" id="95517003"/>
<sequence length="229" mass="24827">MSLALADRLAITELISSHGHLVDDGCLDRLEELFTSDVVYDVTEFGQDPLRGVAAVREAAWALGAANPVAHHVTNVVVSPSPDGEVRVRSKGLGIKADGSCGSVSYDDTVVRTADGWRISHRKVWPRRAPLGLAHTGPADEPEDIGDLLEFLLARVMDDNHAYAYVADTIGGEALLDSHLPMLDLTGQLAREHKEMGSGDPRSAGLAYAIRVLAQSYAEHPDYRRAWRP</sequence>
<dbReference type="Proteomes" id="UP000182375">
    <property type="component" value="Unassembled WGS sequence"/>
</dbReference>
<evidence type="ECO:0000313" key="2">
    <source>
        <dbReference type="EMBL" id="SEB83667.1"/>
    </source>
</evidence>
<reference evidence="2 3" key="1">
    <citation type="submission" date="2016-10" db="EMBL/GenBank/DDBJ databases">
        <authorList>
            <person name="de Groot N.N."/>
        </authorList>
    </citation>
    <scope>NUCLEOTIDE SEQUENCE [LARGE SCALE GENOMIC DNA]</scope>
    <source>
        <strain evidence="2 3">DSM 40306</strain>
    </source>
</reference>
<organism evidence="2 3">
    <name type="scientific">Streptomyces misionensis</name>
    <dbReference type="NCBI Taxonomy" id="67331"/>
    <lineage>
        <taxon>Bacteria</taxon>
        <taxon>Bacillati</taxon>
        <taxon>Actinomycetota</taxon>
        <taxon>Actinomycetes</taxon>
        <taxon>Kitasatosporales</taxon>
        <taxon>Streptomycetaceae</taxon>
        <taxon>Streptomyces</taxon>
    </lineage>
</organism>